<comment type="caution">
    <text evidence="3">The sequence shown here is derived from an EMBL/GenBank/DDBJ whole genome shotgun (WGS) entry which is preliminary data.</text>
</comment>
<evidence type="ECO:0000259" key="2">
    <source>
        <dbReference type="Pfam" id="PF00583"/>
    </source>
</evidence>
<dbReference type="Gene3D" id="3.40.630.30">
    <property type="match status" value="1"/>
</dbReference>
<evidence type="ECO:0000256" key="1">
    <source>
        <dbReference type="SAM" id="Phobius"/>
    </source>
</evidence>
<dbReference type="EMBL" id="JAQQWI010000006">
    <property type="protein sequence ID" value="KAK8033352.1"/>
    <property type="molecule type" value="Genomic_DNA"/>
</dbReference>
<name>A0ABR1SGQ8_9PEZI</name>
<reference evidence="3 4" key="1">
    <citation type="submission" date="2023-01" db="EMBL/GenBank/DDBJ databases">
        <title>Analysis of 21 Apiospora genomes using comparative genomics revels a genus with tremendous synthesis potential of carbohydrate active enzymes and secondary metabolites.</title>
        <authorList>
            <person name="Sorensen T."/>
        </authorList>
    </citation>
    <scope>NUCLEOTIDE SEQUENCE [LARGE SCALE GENOMIC DNA]</scope>
    <source>
        <strain evidence="3 4">CBS 20057</strain>
    </source>
</reference>
<evidence type="ECO:0000313" key="4">
    <source>
        <dbReference type="Proteomes" id="UP001396898"/>
    </source>
</evidence>
<dbReference type="InterPro" id="IPR016181">
    <property type="entry name" value="Acyl_CoA_acyltransferase"/>
</dbReference>
<gene>
    <name evidence="3" type="ORF">PG991_002750</name>
</gene>
<feature type="transmembrane region" description="Helical" evidence="1">
    <location>
        <begin position="141"/>
        <end position="161"/>
    </location>
</feature>
<feature type="transmembrane region" description="Helical" evidence="1">
    <location>
        <begin position="167"/>
        <end position="184"/>
    </location>
</feature>
<keyword evidence="1" id="KW-0472">Membrane</keyword>
<evidence type="ECO:0000313" key="3">
    <source>
        <dbReference type="EMBL" id="KAK8033352.1"/>
    </source>
</evidence>
<dbReference type="SUPFAM" id="SSF55729">
    <property type="entry name" value="Acyl-CoA N-acyltransferases (Nat)"/>
    <property type="match status" value="1"/>
</dbReference>
<dbReference type="Pfam" id="PF00583">
    <property type="entry name" value="Acetyltransf_1"/>
    <property type="match status" value="1"/>
</dbReference>
<protein>
    <recommendedName>
        <fullName evidence="2">N-acetyltransferase domain-containing protein</fullName>
    </recommendedName>
</protein>
<keyword evidence="4" id="KW-1185">Reference proteome</keyword>
<sequence length="340" mass="36911">MAHVVPRELDLNHCGHDSIVDKFNAVPGLRTSTAFFTFLRANLVVNPSAMSSNANTPMLEPHSSQTLPPPSPVPLAAIADDHAAAPRQGQHLGQHLGPVPDDLPPLEIGVLTDETDQVDALNLVADSIAQQRQLASRYAVFHPYLLAGLAAALGLAFQFSWRARRDLGMALMLHSAVLMTYLLAIRYFTGRYIAVAEALRWDWLLSPDTGEQDTVLGVRYGKTLIGALVLRLEPPPAVAAAGSAKRRTRASALRGGKGVIRAWTVMLRYRGKGVGSDLLHEAVKVTREKCGKEAAVGFAQEHANSTMVLPEVFNGQFRKNEQRAAKALDKVLGEGVKRKR</sequence>
<feature type="domain" description="N-acetyltransferase" evidence="2">
    <location>
        <begin position="196"/>
        <end position="296"/>
    </location>
</feature>
<dbReference type="InterPro" id="IPR000182">
    <property type="entry name" value="GNAT_dom"/>
</dbReference>
<accession>A0ABR1SGQ8</accession>
<keyword evidence="1" id="KW-1133">Transmembrane helix</keyword>
<organism evidence="3 4">
    <name type="scientific">Apiospora marii</name>
    <dbReference type="NCBI Taxonomy" id="335849"/>
    <lineage>
        <taxon>Eukaryota</taxon>
        <taxon>Fungi</taxon>
        <taxon>Dikarya</taxon>
        <taxon>Ascomycota</taxon>
        <taxon>Pezizomycotina</taxon>
        <taxon>Sordariomycetes</taxon>
        <taxon>Xylariomycetidae</taxon>
        <taxon>Amphisphaeriales</taxon>
        <taxon>Apiosporaceae</taxon>
        <taxon>Apiospora</taxon>
    </lineage>
</organism>
<proteinExistence type="predicted"/>
<dbReference type="Proteomes" id="UP001396898">
    <property type="component" value="Unassembled WGS sequence"/>
</dbReference>
<keyword evidence="1" id="KW-0812">Transmembrane</keyword>